<gene>
    <name evidence="1" type="ORF">CUNI_LOCUS5407</name>
</gene>
<reference evidence="1" key="1">
    <citation type="submission" date="2021-04" db="EMBL/GenBank/DDBJ databases">
        <authorList>
            <consortium name="Molecular Ecology Group"/>
        </authorList>
    </citation>
    <scope>NUCLEOTIDE SEQUENCE</scope>
</reference>
<dbReference type="Proteomes" id="UP000678393">
    <property type="component" value="Unassembled WGS sequence"/>
</dbReference>
<name>A0A8S3YS11_9EUPU</name>
<protein>
    <submittedName>
        <fullName evidence="1">Uncharacterized protein</fullName>
    </submittedName>
</protein>
<organism evidence="1 2">
    <name type="scientific">Candidula unifasciata</name>
    <dbReference type="NCBI Taxonomy" id="100452"/>
    <lineage>
        <taxon>Eukaryota</taxon>
        <taxon>Metazoa</taxon>
        <taxon>Spiralia</taxon>
        <taxon>Lophotrochozoa</taxon>
        <taxon>Mollusca</taxon>
        <taxon>Gastropoda</taxon>
        <taxon>Heterobranchia</taxon>
        <taxon>Euthyneura</taxon>
        <taxon>Panpulmonata</taxon>
        <taxon>Eupulmonata</taxon>
        <taxon>Stylommatophora</taxon>
        <taxon>Helicina</taxon>
        <taxon>Helicoidea</taxon>
        <taxon>Geomitridae</taxon>
        <taxon>Candidula</taxon>
    </lineage>
</organism>
<accession>A0A8S3YS11</accession>
<dbReference type="AlphaFoldDB" id="A0A8S3YS11"/>
<keyword evidence="2" id="KW-1185">Reference proteome</keyword>
<dbReference type="EMBL" id="CAJHNH020000782">
    <property type="protein sequence ID" value="CAG5119849.1"/>
    <property type="molecule type" value="Genomic_DNA"/>
</dbReference>
<evidence type="ECO:0000313" key="1">
    <source>
        <dbReference type="EMBL" id="CAG5119849.1"/>
    </source>
</evidence>
<dbReference type="OrthoDB" id="8625101at2759"/>
<comment type="caution">
    <text evidence="1">The sequence shown here is derived from an EMBL/GenBank/DDBJ whole genome shotgun (WGS) entry which is preliminary data.</text>
</comment>
<feature type="non-terminal residue" evidence="1">
    <location>
        <position position="132"/>
    </location>
</feature>
<evidence type="ECO:0000313" key="2">
    <source>
        <dbReference type="Proteomes" id="UP000678393"/>
    </source>
</evidence>
<sequence>MKPKKGETNNEMDEPMRNPLQLVKDLVLLIVEARTPDFTVKGRTEGPHCPIIRGRPAHKCSADKVECGRAHEFCCLAQKLWLNSIPICLDILLFPECIHGRKEASVIEGAVTQLTQENVLLIERWTIDWTKR</sequence>
<proteinExistence type="predicted"/>